<sequence>MAYSHIYVNCMPEEQFPVAATLSSYSPTQNQSYLGYSTKIAL</sequence>
<name>A0A9N9AN36_9GLOM</name>
<keyword evidence="2" id="KW-1185">Reference proteome</keyword>
<comment type="caution">
    <text evidence="1">The sequence shown here is derived from an EMBL/GenBank/DDBJ whole genome shotgun (WGS) entry which is preliminary data.</text>
</comment>
<protein>
    <submittedName>
        <fullName evidence="1">10068_t:CDS:1</fullName>
    </submittedName>
</protein>
<proteinExistence type="predicted"/>
<accession>A0A9N9AN36</accession>
<evidence type="ECO:0000313" key="1">
    <source>
        <dbReference type="EMBL" id="CAG8534830.1"/>
    </source>
</evidence>
<organism evidence="1 2">
    <name type="scientific">Ambispora leptoticha</name>
    <dbReference type="NCBI Taxonomy" id="144679"/>
    <lineage>
        <taxon>Eukaryota</taxon>
        <taxon>Fungi</taxon>
        <taxon>Fungi incertae sedis</taxon>
        <taxon>Mucoromycota</taxon>
        <taxon>Glomeromycotina</taxon>
        <taxon>Glomeromycetes</taxon>
        <taxon>Archaeosporales</taxon>
        <taxon>Ambisporaceae</taxon>
        <taxon>Ambispora</taxon>
    </lineage>
</organism>
<gene>
    <name evidence="1" type="ORF">ALEPTO_LOCUS5118</name>
</gene>
<dbReference type="Proteomes" id="UP000789508">
    <property type="component" value="Unassembled WGS sequence"/>
</dbReference>
<reference evidence="1" key="1">
    <citation type="submission" date="2021-06" db="EMBL/GenBank/DDBJ databases">
        <authorList>
            <person name="Kallberg Y."/>
            <person name="Tangrot J."/>
            <person name="Rosling A."/>
        </authorList>
    </citation>
    <scope>NUCLEOTIDE SEQUENCE</scope>
    <source>
        <strain evidence="1">FL130A</strain>
    </source>
</reference>
<dbReference type="AlphaFoldDB" id="A0A9N9AN36"/>
<dbReference type="EMBL" id="CAJVPS010001352">
    <property type="protein sequence ID" value="CAG8534830.1"/>
    <property type="molecule type" value="Genomic_DNA"/>
</dbReference>
<evidence type="ECO:0000313" key="2">
    <source>
        <dbReference type="Proteomes" id="UP000789508"/>
    </source>
</evidence>